<reference evidence="8 9" key="2">
    <citation type="submission" date="2018-05" db="EMBL/GenBank/DDBJ databases">
        <authorList>
            <person name="Lanie J.A."/>
            <person name="Ng W.-L."/>
            <person name="Kazmierczak K.M."/>
            <person name="Andrzejewski T.M."/>
            <person name="Davidsen T.M."/>
            <person name="Wayne K.J."/>
            <person name="Tettelin H."/>
            <person name="Glass J.I."/>
            <person name="Rusch D."/>
            <person name="Podicherti R."/>
            <person name="Tsui H.-C.T."/>
            <person name="Winkler M.E."/>
        </authorList>
    </citation>
    <scope>NUCLEOTIDE SEQUENCE [LARGE SCALE GENOMIC DNA]</scope>
    <source>
        <strain evidence="8 9">YBY</strain>
    </source>
</reference>
<keyword evidence="3" id="KW-0472">Membrane</keyword>
<dbReference type="PANTHER" id="PTHR43820">
    <property type="entry name" value="HIGH-AFFINITY BRANCHED-CHAIN AMINO ACID TRANSPORT ATP-BINDING PROTEIN LIVF"/>
    <property type="match status" value="1"/>
</dbReference>
<reference evidence="8 9" key="1">
    <citation type="submission" date="2018-05" db="EMBL/GenBank/DDBJ databases">
        <title>Genome Sequence of an Efficient Indole-Degrading Bacterium, Alcaligenes sp.YBY.</title>
        <authorList>
            <person name="Yang B."/>
        </authorList>
    </citation>
    <scope>NUCLEOTIDE SEQUENCE [LARGE SCALE GENOMIC DNA]</scope>
    <source>
        <strain evidence="8 9">YBY</strain>
    </source>
</reference>
<keyword evidence="3" id="KW-1003">Cell membrane</keyword>
<dbReference type="GO" id="GO:0015658">
    <property type="term" value="F:branched-chain amino acid transmembrane transporter activity"/>
    <property type="evidence" value="ECO:0007669"/>
    <property type="project" value="TreeGrafter"/>
</dbReference>
<evidence type="ECO:0000259" key="7">
    <source>
        <dbReference type="PROSITE" id="PS50893"/>
    </source>
</evidence>
<evidence type="ECO:0000256" key="1">
    <source>
        <dbReference type="ARBA" id="ARBA00005417"/>
    </source>
</evidence>
<dbReference type="RefSeq" id="WP_045930658.1">
    <property type="nucleotide sequence ID" value="NZ_CAXOJJ010000021.1"/>
</dbReference>
<dbReference type="GO" id="GO:0016887">
    <property type="term" value="F:ATP hydrolysis activity"/>
    <property type="evidence" value="ECO:0007669"/>
    <property type="project" value="InterPro"/>
</dbReference>
<dbReference type="InterPro" id="IPR027417">
    <property type="entry name" value="P-loop_NTPase"/>
</dbReference>
<evidence type="ECO:0000256" key="4">
    <source>
        <dbReference type="ARBA" id="ARBA00022741"/>
    </source>
</evidence>
<keyword evidence="6" id="KW-0029">Amino-acid transport</keyword>
<dbReference type="STRING" id="511.UZ73_09165"/>
<dbReference type="Proteomes" id="UP000245216">
    <property type="component" value="Unassembled WGS sequence"/>
</dbReference>
<evidence type="ECO:0000313" key="9">
    <source>
        <dbReference type="Proteomes" id="UP000245216"/>
    </source>
</evidence>
<dbReference type="InterPro" id="IPR003593">
    <property type="entry name" value="AAA+_ATPase"/>
</dbReference>
<dbReference type="PROSITE" id="PS50893">
    <property type="entry name" value="ABC_TRANSPORTER_2"/>
    <property type="match status" value="1"/>
</dbReference>
<keyword evidence="4" id="KW-0547">Nucleotide-binding</keyword>
<dbReference type="PANTHER" id="PTHR43820:SF4">
    <property type="entry name" value="HIGH-AFFINITY BRANCHED-CHAIN AMINO ACID TRANSPORT ATP-BINDING PROTEIN LIVF"/>
    <property type="match status" value="1"/>
</dbReference>
<dbReference type="EMBL" id="QEXO01000002">
    <property type="protein sequence ID" value="PWE15071.1"/>
    <property type="molecule type" value="Genomic_DNA"/>
</dbReference>
<keyword evidence="5 8" id="KW-0067">ATP-binding</keyword>
<dbReference type="InterPro" id="IPR017871">
    <property type="entry name" value="ABC_transporter-like_CS"/>
</dbReference>
<dbReference type="SMART" id="SM00382">
    <property type="entry name" value="AAA"/>
    <property type="match status" value="1"/>
</dbReference>
<comment type="similarity">
    <text evidence="1">Belongs to the ABC transporter superfamily.</text>
</comment>
<dbReference type="SUPFAM" id="SSF52540">
    <property type="entry name" value="P-loop containing nucleoside triphosphate hydrolases"/>
    <property type="match status" value="1"/>
</dbReference>
<dbReference type="GO" id="GO:0005524">
    <property type="term" value="F:ATP binding"/>
    <property type="evidence" value="ECO:0007669"/>
    <property type="project" value="UniProtKB-KW"/>
</dbReference>
<dbReference type="GO" id="GO:0015807">
    <property type="term" value="P:L-amino acid transport"/>
    <property type="evidence" value="ECO:0007669"/>
    <property type="project" value="TreeGrafter"/>
</dbReference>
<evidence type="ECO:0000256" key="6">
    <source>
        <dbReference type="ARBA" id="ARBA00022970"/>
    </source>
</evidence>
<evidence type="ECO:0000313" key="8">
    <source>
        <dbReference type="EMBL" id="PWE15071.1"/>
    </source>
</evidence>
<dbReference type="PROSITE" id="PS00211">
    <property type="entry name" value="ABC_TRANSPORTER_1"/>
    <property type="match status" value="1"/>
</dbReference>
<dbReference type="GeneID" id="29370989"/>
<accession>A0A2U2BM30</accession>
<gene>
    <name evidence="8" type="ORF">DF183_10380</name>
</gene>
<dbReference type="Gene3D" id="3.40.50.300">
    <property type="entry name" value="P-loop containing nucleotide triphosphate hydrolases"/>
    <property type="match status" value="1"/>
</dbReference>
<dbReference type="KEGG" id="afa:UZ73_09165"/>
<protein>
    <submittedName>
        <fullName evidence="8">Branched-chain amino acid ABC transporter ATP-binding protein</fullName>
    </submittedName>
</protein>
<evidence type="ECO:0000256" key="2">
    <source>
        <dbReference type="ARBA" id="ARBA00022448"/>
    </source>
</evidence>
<evidence type="ECO:0000256" key="5">
    <source>
        <dbReference type="ARBA" id="ARBA00022840"/>
    </source>
</evidence>
<evidence type="ECO:0000256" key="3">
    <source>
        <dbReference type="ARBA" id="ARBA00022475"/>
    </source>
</evidence>
<name>A0A2U2BM30_ALCFA</name>
<organism evidence="8 9">
    <name type="scientific">Alcaligenes faecalis</name>
    <dbReference type="NCBI Taxonomy" id="511"/>
    <lineage>
        <taxon>Bacteria</taxon>
        <taxon>Pseudomonadati</taxon>
        <taxon>Pseudomonadota</taxon>
        <taxon>Betaproteobacteria</taxon>
        <taxon>Burkholderiales</taxon>
        <taxon>Alcaligenaceae</taxon>
        <taxon>Alcaligenes</taxon>
    </lineage>
</organism>
<proteinExistence type="inferred from homology"/>
<comment type="caution">
    <text evidence="8">The sequence shown here is derived from an EMBL/GenBank/DDBJ whole genome shotgun (WGS) entry which is preliminary data.</text>
</comment>
<dbReference type="Pfam" id="PF00005">
    <property type="entry name" value="ABC_tran"/>
    <property type="match status" value="1"/>
</dbReference>
<dbReference type="AlphaFoldDB" id="A0A2U2BM30"/>
<sequence>MSTALNILGLHARYDRADILQEISLDIPGGQSVALLGRNGAGKTSLLHCLFNMGPQWSGQINVHGQNIAGWPTHKIALLGMALVPQGRGRFPTLTVQESLRLAGLARRPRSDDRWTLNSIYESMPRLYERRQSSCSALSGGERQLLALARALLTQSSIIVLDEPSEGLAPMTIQDTLLPQLQTLNEQGITVLIAEQNLSLALQLADRALLLGNGQLVYDGPAEQLRQDAALLQRHLGL</sequence>
<keyword evidence="2" id="KW-0813">Transport</keyword>
<dbReference type="InterPro" id="IPR052156">
    <property type="entry name" value="BCAA_Transport_ATP-bd_LivF"/>
</dbReference>
<dbReference type="InterPro" id="IPR003439">
    <property type="entry name" value="ABC_transporter-like_ATP-bd"/>
</dbReference>
<feature type="domain" description="ABC transporter" evidence="7">
    <location>
        <begin position="5"/>
        <end position="238"/>
    </location>
</feature>